<reference evidence="1" key="1">
    <citation type="submission" date="2015-07" db="EMBL/GenBank/DDBJ databases">
        <title>MeaNS - Measles Nucleotide Surveillance Program.</title>
        <authorList>
            <person name="Tran T."/>
            <person name="Druce J."/>
        </authorList>
    </citation>
    <scope>NUCLEOTIDE SEQUENCE</scope>
    <source>
        <strain evidence="1">UCB-OBI-ISO-001</strain>
        <tissue evidence="1">Gonad</tissue>
    </source>
</reference>
<name>A0A0L8FNA5_OCTBM</name>
<sequence>MTTRLIRVHQAHASQPYVRDMVISYQDKRRMTSQIRSHESQCLVLHQDISKSVVLSRIFAVAHLFIPRQNNVHDNTSNLLRSEAMRASAWYCIRTLANLWY</sequence>
<gene>
    <name evidence="1" type="ORF">OCBIM_22014041mg</name>
</gene>
<organism evidence="1">
    <name type="scientific">Octopus bimaculoides</name>
    <name type="common">California two-spotted octopus</name>
    <dbReference type="NCBI Taxonomy" id="37653"/>
    <lineage>
        <taxon>Eukaryota</taxon>
        <taxon>Metazoa</taxon>
        <taxon>Spiralia</taxon>
        <taxon>Lophotrochozoa</taxon>
        <taxon>Mollusca</taxon>
        <taxon>Cephalopoda</taxon>
        <taxon>Coleoidea</taxon>
        <taxon>Octopodiformes</taxon>
        <taxon>Octopoda</taxon>
        <taxon>Incirrata</taxon>
        <taxon>Octopodidae</taxon>
        <taxon>Octopus</taxon>
    </lineage>
</organism>
<evidence type="ECO:0000313" key="1">
    <source>
        <dbReference type="EMBL" id="KOF65905.1"/>
    </source>
</evidence>
<proteinExistence type="predicted"/>
<dbReference type="EMBL" id="KQ428727">
    <property type="protein sequence ID" value="KOF65905.1"/>
    <property type="molecule type" value="Genomic_DNA"/>
</dbReference>
<dbReference type="AlphaFoldDB" id="A0A0L8FNA5"/>
<protein>
    <submittedName>
        <fullName evidence="1">Uncharacterized protein</fullName>
    </submittedName>
</protein>
<accession>A0A0L8FNA5</accession>